<evidence type="ECO:0000313" key="4">
    <source>
        <dbReference type="Proteomes" id="UP000001572"/>
    </source>
</evidence>
<dbReference type="HOGENOM" id="CLU_2327673_0_0_9"/>
<organism evidence="1 4">
    <name type="scientific">Alkaliphilus metalliredigens (strain QYMF)</name>
    <dbReference type="NCBI Taxonomy" id="293826"/>
    <lineage>
        <taxon>Bacteria</taxon>
        <taxon>Bacillati</taxon>
        <taxon>Bacillota</taxon>
        <taxon>Clostridia</taxon>
        <taxon>Peptostreptococcales</taxon>
        <taxon>Natronincolaceae</taxon>
        <taxon>Alkaliphilus</taxon>
    </lineage>
</organism>
<dbReference type="RefSeq" id="WP_011971570.1">
    <property type="nucleotide sequence ID" value="NC_009633.1"/>
</dbReference>
<dbReference type="Proteomes" id="UP000001572">
    <property type="component" value="Chromosome"/>
</dbReference>
<reference evidence="1" key="1">
    <citation type="submission" date="2007-06" db="EMBL/GenBank/DDBJ databases">
        <title>Complete sequence of Alkaliphilus metalliredigens QYMF.</title>
        <authorList>
            <consortium name="US DOE Joint Genome Institute"/>
            <person name="Copeland A."/>
            <person name="Lucas S."/>
            <person name="Lapidus A."/>
            <person name="Barry K."/>
            <person name="Detter J.C."/>
            <person name="Glavina del Rio T."/>
            <person name="Hammon N."/>
            <person name="Israni S."/>
            <person name="Dalin E."/>
            <person name="Tice H."/>
            <person name="Pitluck S."/>
            <person name="Chertkov O."/>
            <person name="Brettin T."/>
            <person name="Bruce D."/>
            <person name="Han C."/>
            <person name="Schmutz J."/>
            <person name="Larimer F."/>
            <person name="Land M."/>
            <person name="Hauser L."/>
            <person name="Kyrpides N."/>
            <person name="Mikhailova N."/>
            <person name="Ye Q."/>
            <person name="Zhou J."/>
            <person name="Fields M."/>
            <person name="Richardson P."/>
        </authorList>
    </citation>
    <scope>NUCLEOTIDE SEQUENCE</scope>
    <source>
        <strain evidence="1">QYMF</strain>
    </source>
</reference>
<dbReference type="KEGG" id="amt:Amet_0434"/>
<dbReference type="EMBL" id="CP000724">
    <property type="protein sequence ID" value="ABR48134.1"/>
    <property type="molecule type" value="Genomic_DNA"/>
</dbReference>
<proteinExistence type="predicted"/>
<reference evidence="4" key="2">
    <citation type="journal article" date="2016" name="Genome Announc.">
        <title>Complete genome sequence of Alkaliphilus metalliredigens strain QYMF, an alkaliphilic and metal-reducing bacterium isolated from borax-contaminated leachate ponds.</title>
        <authorList>
            <person name="Hwang C."/>
            <person name="Copeland A."/>
            <person name="Lucas S."/>
            <person name="Lapidus A."/>
            <person name="Barry K."/>
            <person name="Detter J.C."/>
            <person name="Glavina Del Rio T."/>
            <person name="Hammon N."/>
            <person name="Israni S."/>
            <person name="Dalin E."/>
            <person name="Tice H."/>
            <person name="Pitluck S."/>
            <person name="Chertkov O."/>
            <person name="Brettin T."/>
            <person name="Bruce D."/>
            <person name="Han C."/>
            <person name="Schmutz J."/>
            <person name="Larimer F."/>
            <person name="Land M.L."/>
            <person name="Hauser L."/>
            <person name="Kyrpides N."/>
            <person name="Mikhailova N."/>
            <person name="Ye Q."/>
            <person name="Zhou J."/>
            <person name="Richardson P."/>
            <person name="Fields M.W."/>
        </authorList>
    </citation>
    <scope>NUCLEOTIDE SEQUENCE [LARGE SCALE GENOMIC DNA]</scope>
    <source>
        <strain evidence="4">QYMF</strain>
    </source>
</reference>
<evidence type="ECO:0000313" key="1">
    <source>
        <dbReference type="EMBL" id="ABR46662.1"/>
    </source>
</evidence>
<dbReference type="Gene3D" id="2.40.50.230">
    <property type="entry name" value="Gp5 N-terminal domain"/>
    <property type="match status" value="1"/>
</dbReference>
<dbReference type="InterPro" id="IPR037026">
    <property type="entry name" value="Vgr_OB-fold_dom_sf"/>
</dbReference>
<evidence type="ECO:0000313" key="2">
    <source>
        <dbReference type="EMBL" id="ABR48134.1"/>
    </source>
</evidence>
<evidence type="ECO:0008006" key="5">
    <source>
        <dbReference type="Google" id="ProtNLM"/>
    </source>
</evidence>
<gene>
    <name evidence="1" type="ordered locus">Amet_0434</name>
    <name evidence="2" type="ordered locus">Amet_1971</name>
    <name evidence="3" type="ordered locus">Amet_4347</name>
</gene>
<dbReference type="OrthoDB" id="2621843at2"/>
<name>A6TKE4_ALKMQ</name>
<dbReference type="KEGG" id="amt:Amet_4347"/>
<sequence>MIDKVIQDILEERLADLHTFMLCRVVSITPQLTIRPIPKRKYKNGRTEAYPIIINPLKLKNIPLEKDDVVAVAFSERALDGVGSRKHDLTDAVILGVI</sequence>
<evidence type="ECO:0000313" key="3">
    <source>
        <dbReference type="EMBL" id="ABR50421.1"/>
    </source>
</evidence>
<dbReference type="KEGG" id="amt:Amet_1971"/>
<protein>
    <recommendedName>
        <fullName evidence="5">Phage protein Gp138 N-terminal domain-containing protein</fullName>
    </recommendedName>
</protein>
<dbReference type="AlphaFoldDB" id="A6TKE4"/>
<keyword evidence="4" id="KW-1185">Reference proteome</keyword>
<accession>A6TKE4</accession>
<dbReference type="EMBL" id="CP000724">
    <property type="protein sequence ID" value="ABR46662.1"/>
    <property type="molecule type" value="Genomic_DNA"/>
</dbReference>
<dbReference type="STRING" id="293826.Amet_0434"/>
<dbReference type="EMBL" id="CP000724">
    <property type="protein sequence ID" value="ABR50421.1"/>
    <property type="molecule type" value="Genomic_DNA"/>
</dbReference>